<accession>A0A811QBW0</accession>
<gene>
    <name evidence="2" type="ORF">NCGR_LOCUS36742</name>
</gene>
<feature type="region of interest" description="Disordered" evidence="1">
    <location>
        <begin position="1"/>
        <end position="149"/>
    </location>
</feature>
<name>A0A811QBW0_9POAL</name>
<keyword evidence="3" id="KW-1185">Reference proteome</keyword>
<sequence>MELSSAPRESRAEQLLCSKRKQSRAEESAWLPERSRAGGGEQSRGPRLVPREKLSRGGEQSRGPRAGAARQSRGPRLVPRVKQSRGGFNQRAAPGVGRGSRWQPGEVRRPPEAAASRSGHTRTCGRPTAEAGARVAAPDTTTHAAHQTV</sequence>
<comment type="caution">
    <text evidence="2">The sequence shown here is derived from an EMBL/GenBank/DDBJ whole genome shotgun (WGS) entry which is preliminary data.</text>
</comment>
<evidence type="ECO:0000313" key="2">
    <source>
        <dbReference type="EMBL" id="CAD6253105.1"/>
    </source>
</evidence>
<feature type="compositionally biased region" description="Polar residues" evidence="1">
    <location>
        <begin position="139"/>
        <end position="149"/>
    </location>
</feature>
<evidence type="ECO:0000256" key="1">
    <source>
        <dbReference type="SAM" id="MobiDB-lite"/>
    </source>
</evidence>
<proteinExistence type="predicted"/>
<dbReference type="AlphaFoldDB" id="A0A811QBW0"/>
<evidence type="ECO:0000313" key="3">
    <source>
        <dbReference type="Proteomes" id="UP000604825"/>
    </source>
</evidence>
<dbReference type="Proteomes" id="UP000604825">
    <property type="component" value="Unassembled WGS sequence"/>
</dbReference>
<dbReference type="EMBL" id="CAJGYO010000009">
    <property type="protein sequence ID" value="CAD6253105.1"/>
    <property type="molecule type" value="Genomic_DNA"/>
</dbReference>
<organism evidence="2 3">
    <name type="scientific">Miscanthus lutarioriparius</name>
    <dbReference type="NCBI Taxonomy" id="422564"/>
    <lineage>
        <taxon>Eukaryota</taxon>
        <taxon>Viridiplantae</taxon>
        <taxon>Streptophyta</taxon>
        <taxon>Embryophyta</taxon>
        <taxon>Tracheophyta</taxon>
        <taxon>Spermatophyta</taxon>
        <taxon>Magnoliopsida</taxon>
        <taxon>Liliopsida</taxon>
        <taxon>Poales</taxon>
        <taxon>Poaceae</taxon>
        <taxon>PACMAD clade</taxon>
        <taxon>Panicoideae</taxon>
        <taxon>Andropogonodae</taxon>
        <taxon>Andropogoneae</taxon>
        <taxon>Saccharinae</taxon>
        <taxon>Miscanthus</taxon>
    </lineage>
</organism>
<reference evidence="2" key="1">
    <citation type="submission" date="2020-10" db="EMBL/GenBank/DDBJ databases">
        <authorList>
            <person name="Han B."/>
            <person name="Lu T."/>
            <person name="Zhao Q."/>
            <person name="Huang X."/>
            <person name="Zhao Y."/>
        </authorList>
    </citation>
    <scope>NUCLEOTIDE SEQUENCE</scope>
</reference>
<protein>
    <submittedName>
        <fullName evidence="2">Uncharacterized protein</fullName>
    </submittedName>
</protein>